<feature type="region of interest" description="Disordered" evidence="1">
    <location>
        <begin position="1"/>
        <end position="141"/>
    </location>
</feature>
<feature type="compositionally biased region" description="Pro residues" evidence="1">
    <location>
        <begin position="113"/>
        <end position="125"/>
    </location>
</feature>
<feature type="compositionally biased region" description="Polar residues" evidence="1">
    <location>
        <begin position="38"/>
        <end position="52"/>
    </location>
</feature>
<dbReference type="AlphaFoldDB" id="A0AAV4QEN6"/>
<comment type="caution">
    <text evidence="2">The sequence shown here is derived from an EMBL/GenBank/DDBJ whole genome shotgun (WGS) entry which is preliminary data.</text>
</comment>
<feature type="compositionally biased region" description="Basic residues" evidence="1">
    <location>
        <begin position="1"/>
        <end position="37"/>
    </location>
</feature>
<dbReference type="Proteomes" id="UP001054837">
    <property type="component" value="Unassembled WGS sequence"/>
</dbReference>
<name>A0AAV4QEN6_9ARAC</name>
<dbReference type="EMBL" id="BPLQ01004324">
    <property type="protein sequence ID" value="GIY07259.1"/>
    <property type="molecule type" value="Genomic_DNA"/>
</dbReference>
<organism evidence="2 3">
    <name type="scientific">Caerostris darwini</name>
    <dbReference type="NCBI Taxonomy" id="1538125"/>
    <lineage>
        <taxon>Eukaryota</taxon>
        <taxon>Metazoa</taxon>
        <taxon>Ecdysozoa</taxon>
        <taxon>Arthropoda</taxon>
        <taxon>Chelicerata</taxon>
        <taxon>Arachnida</taxon>
        <taxon>Araneae</taxon>
        <taxon>Araneomorphae</taxon>
        <taxon>Entelegynae</taxon>
        <taxon>Araneoidea</taxon>
        <taxon>Araneidae</taxon>
        <taxon>Caerostris</taxon>
    </lineage>
</organism>
<evidence type="ECO:0000313" key="3">
    <source>
        <dbReference type="Proteomes" id="UP001054837"/>
    </source>
</evidence>
<reference evidence="2 3" key="1">
    <citation type="submission" date="2021-06" db="EMBL/GenBank/DDBJ databases">
        <title>Caerostris darwini draft genome.</title>
        <authorList>
            <person name="Kono N."/>
            <person name="Arakawa K."/>
        </authorList>
    </citation>
    <scope>NUCLEOTIDE SEQUENCE [LARGE SCALE GENOMIC DNA]</scope>
</reference>
<evidence type="ECO:0000313" key="2">
    <source>
        <dbReference type="EMBL" id="GIY07259.1"/>
    </source>
</evidence>
<feature type="compositionally biased region" description="Basic and acidic residues" evidence="1">
    <location>
        <begin position="129"/>
        <end position="141"/>
    </location>
</feature>
<proteinExistence type="predicted"/>
<keyword evidence="3" id="KW-1185">Reference proteome</keyword>
<evidence type="ECO:0000256" key="1">
    <source>
        <dbReference type="SAM" id="MobiDB-lite"/>
    </source>
</evidence>
<gene>
    <name evidence="2" type="ORF">CDAR_570851</name>
</gene>
<accession>A0AAV4QEN6</accession>
<sequence>MTEHRPHGRIPKKSAHNKSNKMCKKPHKKFIIQKKKSNGNPYNKTQERSTAVENGRYQPLQTTSTFLPMESTKIGRRFSRGTHGTADDSIVHPPPQKQTHGLKSRFFRFCPLRPLPPSLPLPTPTPNDSRPEFENRDNMDA</sequence>
<protein>
    <submittedName>
        <fullName evidence="2">Uncharacterized protein</fullName>
    </submittedName>
</protein>